<organism evidence="1 2">
    <name type="scientific">Branchiostoma lanceolatum</name>
    <name type="common">Common lancelet</name>
    <name type="synonym">Amphioxus lanceolatum</name>
    <dbReference type="NCBI Taxonomy" id="7740"/>
    <lineage>
        <taxon>Eukaryota</taxon>
        <taxon>Metazoa</taxon>
        <taxon>Chordata</taxon>
        <taxon>Cephalochordata</taxon>
        <taxon>Leptocardii</taxon>
        <taxon>Amphioxiformes</taxon>
        <taxon>Branchiostomatidae</taxon>
        <taxon>Branchiostoma</taxon>
    </lineage>
</organism>
<proteinExistence type="predicted"/>
<evidence type="ECO:0000313" key="1">
    <source>
        <dbReference type="EMBL" id="CAH1242599.1"/>
    </source>
</evidence>
<keyword evidence="2" id="KW-1185">Reference proteome</keyword>
<accession>A0A8J9YVW3</accession>
<dbReference type="AlphaFoldDB" id="A0A8J9YVW3"/>
<name>A0A8J9YVW3_BRALA</name>
<dbReference type="EMBL" id="OV696697">
    <property type="protein sequence ID" value="CAH1242599.1"/>
    <property type="molecule type" value="Genomic_DNA"/>
</dbReference>
<reference evidence="1" key="1">
    <citation type="submission" date="2022-01" db="EMBL/GenBank/DDBJ databases">
        <authorList>
            <person name="Braso-Vives M."/>
        </authorList>
    </citation>
    <scope>NUCLEOTIDE SEQUENCE</scope>
</reference>
<sequence length="130" mass="14991">MAQVNTSLQHLGLPESWDNLIGFMEERLNNFQDIIGRKFSDNKPAISAYDNINRFRAVLHMRVLEGKYLQALQKDERYQALHKATSDNVVSDWTSEYPQADVQSIRKRMGNEIRQGRLPTSGQLLHQAGY</sequence>
<dbReference type="Proteomes" id="UP000838412">
    <property type="component" value="Chromosome 12"/>
</dbReference>
<evidence type="ECO:0000313" key="2">
    <source>
        <dbReference type="Proteomes" id="UP000838412"/>
    </source>
</evidence>
<gene>
    <name evidence="1" type="primary">Hypp6873</name>
    <name evidence="1" type="ORF">BLAG_LOCUS5878</name>
</gene>
<protein>
    <submittedName>
        <fullName evidence="1">Hypp6873 protein</fullName>
    </submittedName>
</protein>